<accession>A0A3L6DUP3</accession>
<sequence length="20" mass="2139">MESFASGRSEKTARGAKVAR</sequence>
<dbReference type="Proteomes" id="UP000251960">
    <property type="component" value="Chromosome 7"/>
</dbReference>
<comment type="caution">
    <text evidence="2">The sequence shown here is derived from an EMBL/GenBank/DDBJ whole genome shotgun (WGS) entry which is preliminary data.</text>
</comment>
<dbReference type="EMBL" id="NCVQ01000008">
    <property type="protein sequence ID" value="PWZ12444.1"/>
    <property type="molecule type" value="Genomic_DNA"/>
</dbReference>
<dbReference type="AlphaFoldDB" id="A0A3L6DUP3"/>
<evidence type="ECO:0000256" key="1">
    <source>
        <dbReference type="SAM" id="MobiDB-lite"/>
    </source>
</evidence>
<proteinExistence type="predicted"/>
<feature type="region of interest" description="Disordered" evidence="1">
    <location>
        <begin position="1"/>
        <end position="20"/>
    </location>
</feature>
<evidence type="ECO:0000313" key="2">
    <source>
        <dbReference type="EMBL" id="PWZ12444.1"/>
    </source>
</evidence>
<reference evidence="2 3" key="1">
    <citation type="journal article" date="2018" name="Nat. Genet.">
        <title>Extensive intraspecific gene order and gene structural variations between Mo17 and other maize genomes.</title>
        <authorList>
            <person name="Sun S."/>
            <person name="Zhou Y."/>
            <person name="Chen J."/>
            <person name="Shi J."/>
            <person name="Zhao H."/>
            <person name="Zhao H."/>
            <person name="Song W."/>
            <person name="Zhang M."/>
            <person name="Cui Y."/>
            <person name="Dong X."/>
            <person name="Liu H."/>
            <person name="Ma X."/>
            <person name="Jiao Y."/>
            <person name="Wang B."/>
            <person name="Wei X."/>
            <person name="Stein J.C."/>
            <person name="Glaubitz J.C."/>
            <person name="Lu F."/>
            <person name="Yu G."/>
            <person name="Liang C."/>
            <person name="Fengler K."/>
            <person name="Li B."/>
            <person name="Rafalski A."/>
            <person name="Schnable P.S."/>
            <person name="Ware D.H."/>
            <person name="Buckler E.S."/>
            <person name="Lai J."/>
        </authorList>
    </citation>
    <scope>NUCLEOTIDE SEQUENCE [LARGE SCALE GENOMIC DNA]</scope>
    <source>
        <strain evidence="3">cv. Missouri 17</strain>
        <tissue evidence="2">Seedling</tissue>
    </source>
</reference>
<organism evidence="2 3">
    <name type="scientific">Zea mays</name>
    <name type="common">Maize</name>
    <dbReference type="NCBI Taxonomy" id="4577"/>
    <lineage>
        <taxon>Eukaryota</taxon>
        <taxon>Viridiplantae</taxon>
        <taxon>Streptophyta</taxon>
        <taxon>Embryophyta</taxon>
        <taxon>Tracheophyta</taxon>
        <taxon>Spermatophyta</taxon>
        <taxon>Magnoliopsida</taxon>
        <taxon>Liliopsida</taxon>
        <taxon>Poales</taxon>
        <taxon>Poaceae</taxon>
        <taxon>PACMAD clade</taxon>
        <taxon>Panicoideae</taxon>
        <taxon>Andropogonodae</taxon>
        <taxon>Andropogoneae</taxon>
        <taxon>Tripsacinae</taxon>
        <taxon>Zea</taxon>
    </lineage>
</organism>
<protein>
    <submittedName>
        <fullName evidence="2">Uncharacterized protein</fullName>
    </submittedName>
</protein>
<evidence type="ECO:0000313" key="3">
    <source>
        <dbReference type="Proteomes" id="UP000251960"/>
    </source>
</evidence>
<name>A0A3L6DUP3_MAIZE</name>
<gene>
    <name evidence="2" type="ORF">Zm00014a_027043</name>
</gene>